<dbReference type="PANTHER" id="PTHR43214">
    <property type="entry name" value="TWO-COMPONENT RESPONSE REGULATOR"/>
    <property type="match status" value="1"/>
</dbReference>
<dbReference type="OrthoDB" id="3534994at2"/>
<dbReference type="PROSITE" id="PS50110">
    <property type="entry name" value="RESPONSE_REGULATORY"/>
    <property type="match status" value="1"/>
</dbReference>
<evidence type="ECO:0000313" key="4">
    <source>
        <dbReference type="EMBL" id="CUS34260.1"/>
    </source>
</evidence>
<keyword evidence="1" id="KW-0238">DNA-binding</keyword>
<dbReference type="SUPFAM" id="SSF52172">
    <property type="entry name" value="CheY-like"/>
    <property type="match status" value="1"/>
</dbReference>
<sequence>MNRSFDSLAMMKTEQEESHSVRVLLVDDSNSALHELETALSKQNRIMVVGTACSEIDAQAAVQICQPNVVVLEMLVGRMSGINICRTLRQKHPNIAVLFFTAKDDASLLRSAINAGAQGYLLKSASCEALLKTIEAVAIGRVVIDPSLTSQVFTWIRERKRVTPRWSMANSSVEDLKFHVYVPS</sequence>
<feature type="domain" description="Response regulatory" evidence="3">
    <location>
        <begin position="22"/>
        <end position="138"/>
    </location>
</feature>
<organism evidence="4 5">
    <name type="scientific">Candidatus Nitrospira nitrosa</name>
    <dbReference type="NCBI Taxonomy" id="1742972"/>
    <lineage>
        <taxon>Bacteria</taxon>
        <taxon>Pseudomonadati</taxon>
        <taxon>Nitrospirota</taxon>
        <taxon>Nitrospiria</taxon>
        <taxon>Nitrospirales</taxon>
        <taxon>Nitrospiraceae</taxon>
        <taxon>Nitrospira</taxon>
    </lineage>
</organism>
<dbReference type="InterPro" id="IPR039420">
    <property type="entry name" value="WalR-like"/>
</dbReference>
<evidence type="ECO:0000313" key="5">
    <source>
        <dbReference type="Proteomes" id="UP000199032"/>
    </source>
</evidence>
<evidence type="ECO:0000256" key="2">
    <source>
        <dbReference type="PROSITE-ProRule" id="PRU00169"/>
    </source>
</evidence>
<dbReference type="InterPro" id="IPR001789">
    <property type="entry name" value="Sig_transdc_resp-reg_receiver"/>
</dbReference>
<dbReference type="GO" id="GO:0000160">
    <property type="term" value="P:phosphorelay signal transduction system"/>
    <property type="evidence" value="ECO:0007669"/>
    <property type="project" value="InterPro"/>
</dbReference>
<comment type="caution">
    <text evidence="2">Lacks conserved residue(s) required for the propagation of feature annotation.</text>
</comment>
<evidence type="ECO:0000256" key="1">
    <source>
        <dbReference type="ARBA" id="ARBA00023125"/>
    </source>
</evidence>
<accession>A0A0S4LEC2</accession>
<dbReference type="InterPro" id="IPR058245">
    <property type="entry name" value="NreC/VraR/RcsB-like_REC"/>
</dbReference>
<dbReference type="EMBL" id="CZQA01000001">
    <property type="protein sequence ID" value="CUS34260.1"/>
    <property type="molecule type" value="Genomic_DNA"/>
</dbReference>
<evidence type="ECO:0000259" key="3">
    <source>
        <dbReference type="PROSITE" id="PS50110"/>
    </source>
</evidence>
<dbReference type="SMART" id="SM00448">
    <property type="entry name" value="REC"/>
    <property type="match status" value="1"/>
</dbReference>
<dbReference type="Proteomes" id="UP000199032">
    <property type="component" value="Unassembled WGS sequence"/>
</dbReference>
<protein>
    <recommendedName>
        <fullName evidence="3">Response regulatory domain-containing protein</fullName>
    </recommendedName>
</protein>
<dbReference type="STRING" id="1742972.COMA1_11604"/>
<proteinExistence type="predicted"/>
<name>A0A0S4LEC2_9BACT</name>
<dbReference type="CDD" id="cd17535">
    <property type="entry name" value="REC_NarL-like"/>
    <property type="match status" value="1"/>
</dbReference>
<gene>
    <name evidence="4" type="ORF">COMA1_11604</name>
</gene>
<reference evidence="4 5" key="1">
    <citation type="submission" date="2015-10" db="EMBL/GenBank/DDBJ databases">
        <authorList>
            <person name="Gilbert D.G."/>
        </authorList>
    </citation>
    <scope>NUCLEOTIDE SEQUENCE [LARGE SCALE GENOMIC DNA]</scope>
    <source>
        <strain evidence="4">COMA1</strain>
    </source>
</reference>
<keyword evidence="5" id="KW-1185">Reference proteome</keyword>
<dbReference type="InterPro" id="IPR011006">
    <property type="entry name" value="CheY-like_superfamily"/>
</dbReference>
<dbReference type="Pfam" id="PF00072">
    <property type="entry name" value="Response_reg"/>
    <property type="match status" value="1"/>
</dbReference>
<dbReference type="GO" id="GO:0003677">
    <property type="term" value="F:DNA binding"/>
    <property type="evidence" value="ECO:0007669"/>
    <property type="project" value="UniProtKB-KW"/>
</dbReference>
<dbReference type="Gene3D" id="3.40.50.2300">
    <property type="match status" value="1"/>
</dbReference>
<dbReference type="AlphaFoldDB" id="A0A0S4LEC2"/>